<dbReference type="EMBL" id="JACIJC010000001">
    <property type="protein sequence ID" value="MBB5684605.1"/>
    <property type="molecule type" value="Genomic_DNA"/>
</dbReference>
<dbReference type="AlphaFoldDB" id="A0A7W9EE42"/>
<evidence type="ECO:0000313" key="2">
    <source>
        <dbReference type="Proteomes" id="UP000549617"/>
    </source>
</evidence>
<name>A0A7W9EE42_9SPHN</name>
<dbReference type="Proteomes" id="UP000549617">
    <property type="component" value="Unassembled WGS sequence"/>
</dbReference>
<dbReference type="RefSeq" id="WP_184015066.1">
    <property type="nucleotide sequence ID" value="NZ_JACIJC010000001.1"/>
</dbReference>
<keyword evidence="2" id="KW-1185">Reference proteome</keyword>
<organism evidence="1 2">
    <name type="scientific">Sphingobium boeckii</name>
    <dbReference type="NCBI Taxonomy" id="1082345"/>
    <lineage>
        <taxon>Bacteria</taxon>
        <taxon>Pseudomonadati</taxon>
        <taxon>Pseudomonadota</taxon>
        <taxon>Alphaproteobacteria</taxon>
        <taxon>Sphingomonadales</taxon>
        <taxon>Sphingomonadaceae</taxon>
        <taxon>Sphingobium</taxon>
    </lineage>
</organism>
<reference evidence="1 2" key="1">
    <citation type="submission" date="2020-08" db="EMBL/GenBank/DDBJ databases">
        <title>Genomic Encyclopedia of Type Strains, Phase IV (KMG-IV): sequencing the most valuable type-strain genomes for metagenomic binning, comparative biology and taxonomic classification.</title>
        <authorList>
            <person name="Goeker M."/>
        </authorList>
    </citation>
    <scope>NUCLEOTIDE SEQUENCE [LARGE SCALE GENOMIC DNA]</scope>
    <source>
        <strain evidence="1 2">DSM 25079</strain>
    </source>
</reference>
<gene>
    <name evidence="1" type="ORF">FHS49_000596</name>
</gene>
<accession>A0A7W9EE42</accession>
<comment type="caution">
    <text evidence="1">The sequence shown here is derived from an EMBL/GenBank/DDBJ whole genome shotgun (WGS) entry which is preliminary data.</text>
</comment>
<sequence length="76" mass="8417">MTASNLLDLFITTLARNVGGDRRRWRAAVGDVRIYSMATHPHCNWSVTPSGSIAEMAAVERLADDLRGRHPIVERG</sequence>
<proteinExistence type="predicted"/>
<evidence type="ECO:0000313" key="1">
    <source>
        <dbReference type="EMBL" id="MBB5684605.1"/>
    </source>
</evidence>
<protein>
    <submittedName>
        <fullName evidence="1">Uncharacterized protein</fullName>
    </submittedName>
</protein>